<gene>
    <name evidence="2" type="ORF">NDU88_007192</name>
</gene>
<comment type="caution">
    <text evidence="2">The sequence shown here is derived from an EMBL/GenBank/DDBJ whole genome shotgun (WGS) entry which is preliminary data.</text>
</comment>
<keyword evidence="3" id="KW-1185">Reference proteome</keyword>
<evidence type="ECO:0000313" key="2">
    <source>
        <dbReference type="EMBL" id="KAJ1140854.1"/>
    </source>
</evidence>
<feature type="signal peptide" evidence="1">
    <location>
        <begin position="1"/>
        <end position="33"/>
    </location>
</feature>
<protein>
    <recommendedName>
        <fullName evidence="4">Secreted protein</fullName>
    </recommendedName>
</protein>
<reference evidence="2" key="1">
    <citation type="journal article" date="2022" name="bioRxiv">
        <title>Sequencing and chromosome-scale assembly of the giantPleurodeles waltlgenome.</title>
        <authorList>
            <person name="Brown T."/>
            <person name="Elewa A."/>
            <person name="Iarovenko S."/>
            <person name="Subramanian E."/>
            <person name="Araus A.J."/>
            <person name="Petzold A."/>
            <person name="Susuki M."/>
            <person name="Suzuki K.-i.T."/>
            <person name="Hayashi T."/>
            <person name="Toyoda A."/>
            <person name="Oliveira C."/>
            <person name="Osipova E."/>
            <person name="Leigh N.D."/>
            <person name="Simon A."/>
            <person name="Yun M.H."/>
        </authorList>
    </citation>
    <scope>NUCLEOTIDE SEQUENCE</scope>
    <source>
        <strain evidence="2">20211129_DDA</strain>
        <tissue evidence="2">Liver</tissue>
    </source>
</reference>
<sequence>MRSRPTPLAKRTATMSSGSWLLIWIAEVGNSASQVTICSYRSRTACGGWRVVAHFHGPRQFTPLQRAMPQELAACRELL</sequence>
<dbReference type="AlphaFoldDB" id="A0AAV7QP45"/>
<evidence type="ECO:0000313" key="3">
    <source>
        <dbReference type="Proteomes" id="UP001066276"/>
    </source>
</evidence>
<keyword evidence="1" id="KW-0732">Signal</keyword>
<evidence type="ECO:0008006" key="4">
    <source>
        <dbReference type="Google" id="ProtNLM"/>
    </source>
</evidence>
<organism evidence="2 3">
    <name type="scientific">Pleurodeles waltl</name>
    <name type="common">Iberian ribbed newt</name>
    <dbReference type="NCBI Taxonomy" id="8319"/>
    <lineage>
        <taxon>Eukaryota</taxon>
        <taxon>Metazoa</taxon>
        <taxon>Chordata</taxon>
        <taxon>Craniata</taxon>
        <taxon>Vertebrata</taxon>
        <taxon>Euteleostomi</taxon>
        <taxon>Amphibia</taxon>
        <taxon>Batrachia</taxon>
        <taxon>Caudata</taxon>
        <taxon>Salamandroidea</taxon>
        <taxon>Salamandridae</taxon>
        <taxon>Pleurodelinae</taxon>
        <taxon>Pleurodeles</taxon>
    </lineage>
</organism>
<evidence type="ECO:0000256" key="1">
    <source>
        <dbReference type="SAM" id="SignalP"/>
    </source>
</evidence>
<proteinExistence type="predicted"/>
<dbReference type="Proteomes" id="UP001066276">
    <property type="component" value="Chromosome 6"/>
</dbReference>
<name>A0AAV7QP45_PLEWA</name>
<accession>A0AAV7QP45</accession>
<dbReference type="EMBL" id="JANPWB010000010">
    <property type="protein sequence ID" value="KAJ1140854.1"/>
    <property type="molecule type" value="Genomic_DNA"/>
</dbReference>
<feature type="chain" id="PRO_5043653157" description="Secreted protein" evidence="1">
    <location>
        <begin position="34"/>
        <end position="79"/>
    </location>
</feature>